<proteinExistence type="predicted"/>
<dbReference type="Pfam" id="PF05065">
    <property type="entry name" value="Phage_capsid"/>
    <property type="match status" value="1"/>
</dbReference>
<dbReference type="Gene3D" id="3.30.2400.10">
    <property type="entry name" value="Major capsid protein gp5"/>
    <property type="match status" value="1"/>
</dbReference>
<name>A0ABY5L8Q7_9SPHN</name>
<evidence type="ECO:0000256" key="1">
    <source>
        <dbReference type="ARBA" id="ARBA00004328"/>
    </source>
</evidence>
<dbReference type="EMBL" id="CP101740">
    <property type="protein sequence ID" value="UUL82232.1"/>
    <property type="molecule type" value="Genomic_DNA"/>
</dbReference>
<keyword evidence="4" id="KW-1185">Reference proteome</keyword>
<dbReference type="InterPro" id="IPR024455">
    <property type="entry name" value="Phage_capsid"/>
</dbReference>
<protein>
    <submittedName>
        <fullName evidence="3">Phage major capsid protein</fullName>
    </submittedName>
</protein>
<dbReference type="InterPro" id="IPR054612">
    <property type="entry name" value="Phage_capsid-like_C"/>
</dbReference>
<dbReference type="RefSeq" id="WP_256506027.1">
    <property type="nucleotide sequence ID" value="NZ_CP101740.1"/>
</dbReference>
<evidence type="ECO:0000313" key="4">
    <source>
        <dbReference type="Proteomes" id="UP001058533"/>
    </source>
</evidence>
<dbReference type="Gene3D" id="3.30.2320.10">
    <property type="entry name" value="hypothetical protein PF0899 domain"/>
    <property type="match status" value="1"/>
</dbReference>
<evidence type="ECO:0000313" key="3">
    <source>
        <dbReference type="EMBL" id="UUL82232.1"/>
    </source>
</evidence>
<evidence type="ECO:0000259" key="2">
    <source>
        <dbReference type="Pfam" id="PF05065"/>
    </source>
</evidence>
<accession>A0ABY5L8Q7</accession>
<organism evidence="3 4">
    <name type="scientific">Sphingomonas qomolangmaensis</name>
    <dbReference type="NCBI Taxonomy" id="2918765"/>
    <lineage>
        <taxon>Bacteria</taxon>
        <taxon>Pseudomonadati</taxon>
        <taxon>Pseudomonadota</taxon>
        <taxon>Alphaproteobacteria</taxon>
        <taxon>Sphingomonadales</taxon>
        <taxon>Sphingomonadaceae</taxon>
        <taxon>Sphingomonas</taxon>
    </lineage>
</organism>
<comment type="subcellular location">
    <subcellularLocation>
        <location evidence="1">Virion</location>
    </subcellularLocation>
</comment>
<dbReference type="SUPFAM" id="SSF56563">
    <property type="entry name" value="Major capsid protein gp5"/>
    <property type="match status" value="1"/>
</dbReference>
<feature type="domain" description="Phage capsid-like C-terminal" evidence="2">
    <location>
        <begin position="123"/>
        <end position="409"/>
    </location>
</feature>
<reference evidence="3" key="1">
    <citation type="submission" date="2022-07" db="EMBL/GenBank/DDBJ databases">
        <title>Sphingomonas sp. nov., a novel bacterium isolated from the north slope of the Mount Everest.</title>
        <authorList>
            <person name="Cui X."/>
            <person name="Liu Y."/>
        </authorList>
    </citation>
    <scope>NUCLEOTIDE SEQUENCE</scope>
    <source>
        <strain evidence="3">S5-59</strain>
    </source>
</reference>
<dbReference type="NCBIfam" id="TIGR01554">
    <property type="entry name" value="major_cap_HK97"/>
    <property type="match status" value="1"/>
</dbReference>
<gene>
    <name evidence="3" type="ORF">NMP03_13750</name>
</gene>
<dbReference type="Proteomes" id="UP001058533">
    <property type="component" value="Chromosome"/>
</dbReference>
<sequence>MTTAALAVPRALPRGLRSVRAEASPKATIDQLVTAFEAFKEKHEARYSAIEANMDKSALTEAGLRLNGPGTNEPAADPEYRATFASYARRGAPDVEAELKLANGTGDRAAIRAAMSEGDNSAGGYLAPVEWDRQVRKAQRHLSPMRRLAQVVTSGVAGYSTLWSNESWGSGWVGETATRPQTTTASLQPLTFPTGEIYAQPAATQRLIDDALLDFEGWIATELGEEFSRQEGIAFVSGDGANKPMGFLQYLPGGAAATGTPGAHPGGELSVTVTGSAEDVTADSLIDLKYSLATPYRQGATFVMNSGTAARIAKLKDGDGAYIWREGLTLDQPATLLGRPVEIDENMPNIGAAATPIAFGDFARGYLVNDRIGVRILRDPYTAKPYVLFYATKRVGGGVLDPRAIRVLRVAAA</sequence>